<dbReference type="Proteomes" id="UP000288086">
    <property type="component" value="Unassembled WGS sequence"/>
</dbReference>
<comment type="caution">
    <text evidence="1">The sequence shown here is derived from an EMBL/GenBank/DDBJ whole genome shotgun (WGS) entry which is preliminary data.</text>
</comment>
<dbReference type="Pfam" id="PF13365">
    <property type="entry name" value="Trypsin_2"/>
    <property type="match status" value="1"/>
</dbReference>
<dbReference type="InterPro" id="IPR043504">
    <property type="entry name" value="Peptidase_S1_PA_chymotrypsin"/>
</dbReference>
<name>A0A444J7G7_9BACT</name>
<gene>
    <name evidence="1" type="ORF">VT98_10874</name>
</gene>
<evidence type="ECO:0000313" key="2">
    <source>
        <dbReference type="Proteomes" id="UP000288086"/>
    </source>
</evidence>
<dbReference type="SUPFAM" id="SSF50494">
    <property type="entry name" value="Trypsin-like serine proteases"/>
    <property type="match status" value="1"/>
</dbReference>
<dbReference type="InterPro" id="IPR009003">
    <property type="entry name" value="Peptidase_S1_PA"/>
</dbReference>
<proteinExistence type="predicted"/>
<protein>
    <submittedName>
        <fullName evidence="1">Trypsin-like peptidase domain-containing protein</fullName>
    </submittedName>
</protein>
<dbReference type="Gene3D" id="2.40.10.10">
    <property type="entry name" value="Trypsin-like serine proteases"/>
    <property type="match status" value="2"/>
</dbReference>
<organism evidence="1 2">
    <name type="scientific">Candidatus Electrothrix communis</name>
    <dbReference type="NCBI Taxonomy" id="1859133"/>
    <lineage>
        <taxon>Bacteria</taxon>
        <taxon>Pseudomonadati</taxon>
        <taxon>Thermodesulfobacteriota</taxon>
        <taxon>Desulfobulbia</taxon>
        <taxon>Desulfobulbales</taxon>
        <taxon>Desulfobulbaceae</taxon>
        <taxon>Candidatus Electrothrix</taxon>
    </lineage>
</organism>
<dbReference type="EMBL" id="MTKP01000087">
    <property type="protein sequence ID" value="RWX49025.1"/>
    <property type="molecule type" value="Genomic_DNA"/>
</dbReference>
<keyword evidence="2" id="KW-1185">Reference proteome</keyword>
<reference evidence="1 2" key="1">
    <citation type="submission" date="2017-01" db="EMBL/GenBank/DDBJ databases">
        <title>The cable genome- insights into the physiology and evolution of filamentous bacteria capable of sulfide oxidation via long distance electron transfer.</title>
        <authorList>
            <person name="Schreiber L."/>
            <person name="Bjerg J.T."/>
            <person name="Boggild A."/>
            <person name="Van De Vossenberg J."/>
            <person name="Meysman F."/>
            <person name="Nielsen L.P."/>
            <person name="Schramm A."/>
            <person name="Kjeldsen K.U."/>
        </authorList>
    </citation>
    <scope>NUCLEOTIDE SEQUENCE [LARGE SCALE GENOMIC DNA]</scope>
    <source>
        <strain evidence="1">A1</strain>
    </source>
</reference>
<accession>A0A444J7G7</accession>
<dbReference type="AlphaFoldDB" id="A0A444J7G7"/>
<sequence>MSTPSLKSSLIRIWSKEPPDKLPFIVGAGFVVTPEHAFTCAHVINSALGREEKDPRKPHLPIFIDFLGSDNPIITATVLYWFPVCENSKIDELEDIVVLKLTHPLPAGVCPAPFAVPNKQFDRVKMCGFPGDASDGTYVTGIVQGAIKNGWIQLHPERNRTVDRGFSGAAAWEMEQHIVCGMIVSRQIRAGSIHNVYMIPAEKLIRAFPGVENMHGFIPNYQEIMSLGKKKWFYSYRTCLPRNYKALQNDKASLWDIICHLADIPPQLDDDITPLKHFIRKLIVVIQKIKNTGDVSPREHIGGIEEETCSKDGEHSCSNEPIYLLVHLIPDPNNRSNTIQEFKIYIYAWRNTNNCPKIFEKDRCKQEDIFGIIDQAIEDGLNEEDVIADIEFILLLIAYT</sequence>
<evidence type="ECO:0000313" key="1">
    <source>
        <dbReference type="EMBL" id="RWX49025.1"/>
    </source>
</evidence>